<gene>
    <name evidence="1" type="ORF">FEV51_10955</name>
</gene>
<proteinExistence type="predicted"/>
<dbReference type="InterPro" id="IPR005331">
    <property type="entry name" value="Sulfotransferase"/>
</dbReference>
<comment type="caution">
    <text evidence="1">The sequence shown here is derived from an EMBL/GenBank/DDBJ whole genome shotgun (WGS) entry which is preliminary data.</text>
</comment>
<evidence type="ECO:0000313" key="1">
    <source>
        <dbReference type="EMBL" id="TMM46743.1"/>
    </source>
</evidence>
<sequence length="263" mass="30248">MSAVDRIKQMKQGLEDRLLPQRFVYHHIAKCGGTSVGRALRKRYLLSQATVTPEETFRAFQAFTGRNDRVDMMVDVFDLREQMLLYHMFHDVRGLSLHVRFSNIAWEHFKDRYKFITILREPVKRFVSHYHWSHGKSGAFGRIEEDFEPFLDTERARLVGATFVENLCGLPKEIPSYSDEAVAAAIANLDKFAVVGDLADLPRFETDIRRELGVKVKIGHENARSRTAVRRNELDDPVIRAKVEALCAPDIAVWNAYLAKRGN</sequence>
<dbReference type="GO" id="GO:0008146">
    <property type="term" value="F:sulfotransferase activity"/>
    <property type="evidence" value="ECO:0007669"/>
    <property type="project" value="InterPro"/>
</dbReference>
<dbReference type="Gene3D" id="3.40.50.300">
    <property type="entry name" value="P-loop containing nucleotide triphosphate hydrolases"/>
    <property type="match status" value="1"/>
</dbReference>
<dbReference type="InterPro" id="IPR027417">
    <property type="entry name" value="P-loop_NTPase"/>
</dbReference>
<reference evidence="1 2" key="1">
    <citation type="submission" date="2019-05" db="EMBL/GenBank/DDBJ databases">
        <title>Erythrobacter marisflavi sp. nov., isolated from isolated from water of an estuary environment.</title>
        <authorList>
            <person name="Yoon J.-H."/>
        </authorList>
    </citation>
    <scope>NUCLEOTIDE SEQUENCE [LARGE SCALE GENOMIC DNA]</scope>
    <source>
        <strain evidence="1 2">KEM-5</strain>
    </source>
</reference>
<keyword evidence="2" id="KW-1185">Reference proteome</keyword>
<evidence type="ECO:0008006" key="3">
    <source>
        <dbReference type="Google" id="ProtNLM"/>
    </source>
</evidence>
<name>A0A5S3PT22_9SPHN</name>
<dbReference type="AlphaFoldDB" id="A0A5S3PT22"/>
<organism evidence="1 2">
    <name type="scientific">Qipengyuania marisflavi</name>
    <dbReference type="NCBI Taxonomy" id="2486356"/>
    <lineage>
        <taxon>Bacteria</taxon>
        <taxon>Pseudomonadati</taxon>
        <taxon>Pseudomonadota</taxon>
        <taxon>Alphaproteobacteria</taxon>
        <taxon>Sphingomonadales</taxon>
        <taxon>Erythrobacteraceae</taxon>
        <taxon>Qipengyuania</taxon>
    </lineage>
</organism>
<dbReference type="Pfam" id="PF03567">
    <property type="entry name" value="Sulfotransfer_2"/>
    <property type="match status" value="1"/>
</dbReference>
<dbReference type="RefSeq" id="WP_138618869.1">
    <property type="nucleotide sequence ID" value="NZ_VCAO01000006.1"/>
</dbReference>
<dbReference type="EMBL" id="VCAO01000006">
    <property type="protein sequence ID" value="TMM46743.1"/>
    <property type="molecule type" value="Genomic_DNA"/>
</dbReference>
<dbReference type="SUPFAM" id="SSF52540">
    <property type="entry name" value="P-loop containing nucleoside triphosphate hydrolases"/>
    <property type="match status" value="1"/>
</dbReference>
<dbReference type="OrthoDB" id="7444642at2"/>
<dbReference type="Proteomes" id="UP000309668">
    <property type="component" value="Unassembled WGS sequence"/>
</dbReference>
<protein>
    <recommendedName>
        <fullName evidence="3">Sulfotransferase family protein</fullName>
    </recommendedName>
</protein>
<accession>A0A5S3PT22</accession>
<dbReference type="GO" id="GO:0016020">
    <property type="term" value="C:membrane"/>
    <property type="evidence" value="ECO:0007669"/>
    <property type="project" value="InterPro"/>
</dbReference>
<evidence type="ECO:0000313" key="2">
    <source>
        <dbReference type="Proteomes" id="UP000309668"/>
    </source>
</evidence>